<evidence type="ECO:0000313" key="1">
    <source>
        <dbReference type="EMBL" id="BAC60078.1"/>
    </source>
</evidence>
<dbReference type="HOGENOM" id="CLU_151363_0_0_6"/>
<organism evidence="1 2">
    <name type="scientific">Vibrio parahaemolyticus serotype O3:K6 (strain RIMD 2210633)</name>
    <dbReference type="NCBI Taxonomy" id="223926"/>
    <lineage>
        <taxon>Bacteria</taxon>
        <taxon>Pseudomonadati</taxon>
        <taxon>Pseudomonadota</taxon>
        <taxon>Gammaproteobacteria</taxon>
        <taxon>Vibrionales</taxon>
        <taxon>Vibrionaceae</taxon>
        <taxon>Vibrio</taxon>
    </lineage>
</organism>
<proteinExistence type="predicted"/>
<accession>Q87NQ3</accession>
<dbReference type="AlphaFoldDB" id="Q87NQ3"/>
<dbReference type="EMBL" id="BA000031">
    <property type="protein sequence ID" value="BAC60078.1"/>
    <property type="molecule type" value="Genomic_DNA"/>
</dbReference>
<reference evidence="1 2" key="1">
    <citation type="journal article" date="2003" name="Lancet">
        <title>Genome sequence of Vibrio parahaemolyticus: a pathogenic mechanism distinct from that of V. cholerae.</title>
        <authorList>
            <person name="Makino K."/>
            <person name="Oshima K."/>
            <person name="Kurokawa K."/>
            <person name="Yokoyama K."/>
            <person name="Uda T."/>
            <person name="Tagomori K."/>
            <person name="Iijima Y."/>
            <person name="Najima M."/>
            <person name="Nakano M."/>
            <person name="Yamashita A."/>
            <person name="Kubota Y."/>
            <person name="Kimura S."/>
            <person name="Yasunaga T."/>
            <person name="Honda T."/>
            <person name="Shinagawa H."/>
            <person name="Hattori M."/>
            <person name="Iida T."/>
        </authorList>
    </citation>
    <scope>NUCLEOTIDE SEQUENCE [LARGE SCALE GENOMIC DNA]</scope>
    <source>
        <strain evidence="2">RIMD 2210633</strain>
    </source>
</reference>
<sequence length="142" mass="15614">MSSLLVARHRATILSRTKLCKQQTLCALMHLNQAHSQSDYSMKPLGTNNAVENGLTTPKNAFGKPISQCELSTKSLKPRGTYNTRENVISASKSAFVPTSSPSGVATKNRLSIVLLCQDQRTKQPLGHFQNLGLKIAKTEFW</sequence>
<name>Q87NQ3_VIBPA</name>
<dbReference type="eggNOG" id="ENOG50322QN">
    <property type="taxonomic scope" value="Bacteria"/>
</dbReference>
<dbReference type="Proteomes" id="UP000002493">
    <property type="component" value="Chromosome 1"/>
</dbReference>
<evidence type="ECO:0000313" key="2">
    <source>
        <dbReference type="Proteomes" id="UP000002493"/>
    </source>
</evidence>
<dbReference type="KEGG" id="vpa:VP1815"/>
<gene>
    <name evidence="1" type="ordered locus">VP1815</name>
</gene>
<protein>
    <submittedName>
        <fullName evidence="1">Uncharacterized protein</fullName>
    </submittedName>
</protein>